<dbReference type="EMBL" id="FNBS01000005">
    <property type="protein sequence ID" value="SDF17164.1"/>
    <property type="molecule type" value="Genomic_DNA"/>
</dbReference>
<sequence>MLGRTHLAIGLAATTAIITNPQTLPASLVVAGVSSLIPDIDEEHSIIRHRIDIVPCLPLGFLLLFAADYFLWHYKYFSLLTAVLFAIYISFGYFAEHRSFTHSLLGFITFILILALSAKILLIPAVIGYGLHLAADLMTNTGIELLYPARKRFGLHLINTGSIIDRTIELAAGLLFFVMLYQSLAGMHILFKIFPHHFRTLP</sequence>
<keyword evidence="1" id="KW-0812">Transmembrane</keyword>
<feature type="transmembrane region" description="Helical" evidence="1">
    <location>
        <begin position="107"/>
        <end position="131"/>
    </location>
</feature>
<accession>A0A1G7IX88</accession>
<protein>
    <submittedName>
        <fullName evidence="2">Inner membrane protein</fullName>
    </submittedName>
</protein>
<feature type="transmembrane region" description="Helical" evidence="1">
    <location>
        <begin position="53"/>
        <end position="71"/>
    </location>
</feature>
<keyword evidence="1" id="KW-1133">Transmembrane helix</keyword>
<dbReference type="AlphaFoldDB" id="A0A1G7IX88"/>
<dbReference type="Pfam" id="PF04307">
    <property type="entry name" value="YdjM"/>
    <property type="match status" value="1"/>
</dbReference>
<feature type="transmembrane region" description="Helical" evidence="1">
    <location>
        <begin position="170"/>
        <end position="191"/>
    </location>
</feature>
<dbReference type="InterPro" id="IPR007404">
    <property type="entry name" value="YdjM-like"/>
</dbReference>
<proteinExistence type="predicted"/>
<dbReference type="PANTHER" id="PTHR35531:SF1">
    <property type="entry name" value="INNER MEMBRANE PROTEIN YBCI-RELATED"/>
    <property type="match status" value="1"/>
</dbReference>
<dbReference type="RefSeq" id="WP_074592059.1">
    <property type="nucleotide sequence ID" value="NZ_FNBS01000005.1"/>
</dbReference>
<keyword evidence="1" id="KW-0472">Membrane</keyword>
<feature type="transmembrane region" description="Helical" evidence="1">
    <location>
        <begin position="77"/>
        <end position="95"/>
    </location>
</feature>
<gene>
    <name evidence="2" type="ORF">SAMN04244560_00353</name>
</gene>
<evidence type="ECO:0000256" key="1">
    <source>
        <dbReference type="SAM" id="Phobius"/>
    </source>
</evidence>
<name>A0A1G7IX88_THETY</name>
<dbReference type="PANTHER" id="PTHR35531">
    <property type="entry name" value="INNER MEMBRANE PROTEIN YBCI-RELATED"/>
    <property type="match status" value="1"/>
</dbReference>
<evidence type="ECO:0000313" key="2">
    <source>
        <dbReference type="EMBL" id="SDF17164.1"/>
    </source>
</evidence>
<organism evidence="2 3">
    <name type="scientific">Thermoanaerobacter thermohydrosulfuricus</name>
    <name type="common">Clostridium thermohydrosulfuricum</name>
    <dbReference type="NCBI Taxonomy" id="1516"/>
    <lineage>
        <taxon>Bacteria</taxon>
        <taxon>Bacillati</taxon>
        <taxon>Bacillota</taxon>
        <taxon>Clostridia</taxon>
        <taxon>Thermoanaerobacterales</taxon>
        <taxon>Thermoanaerobacteraceae</taxon>
        <taxon>Thermoanaerobacter</taxon>
    </lineage>
</organism>
<dbReference type="Proteomes" id="UP000183404">
    <property type="component" value="Unassembled WGS sequence"/>
</dbReference>
<evidence type="ECO:0000313" key="3">
    <source>
        <dbReference type="Proteomes" id="UP000183404"/>
    </source>
</evidence>
<reference evidence="2 3" key="1">
    <citation type="submission" date="2016-10" db="EMBL/GenBank/DDBJ databases">
        <authorList>
            <person name="de Groot N.N."/>
        </authorList>
    </citation>
    <scope>NUCLEOTIDE SEQUENCE [LARGE SCALE GENOMIC DNA]</scope>
    <source>
        <strain evidence="2 3">DSM 569</strain>
    </source>
</reference>